<dbReference type="InterPro" id="IPR009288">
    <property type="entry name" value="AIG2-like_dom"/>
</dbReference>
<dbReference type="OrthoDB" id="5070127at2"/>
<accession>A0A173LG46</accession>
<sequence length="108" mass="11742">MTASHLFIYGSLAPGAPNEHILAPLGGTWQRGSITGSLDEHGWGAGMGFPGFRPTGDDTIDGWLLRSEALDGAWGELDEFEGAEYRRVEVDCQLDDGSRVRTWVYSLA</sequence>
<evidence type="ECO:0000313" key="3">
    <source>
        <dbReference type="Proteomes" id="UP000186104"/>
    </source>
</evidence>
<dbReference type="Proteomes" id="UP000186104">
    <property type="component" value="Chromosome"/>
</dbReference>
<dbReference type="KEGG" id="dtm:BJL86_0470"/>
<organism evidence="2 3">
    <name type="scientific">Dietzia timorensis</name>
    <dbReference type="NCBI Taxonomy" id="499555"/>
    <lineage>
        <taxon>Bacteria</taxon>
        <taxon>Bacillati</taxon>
        <taxon>Actinomycetota</taxon>
        <taxon>Actinomycetes</taxon>
        <taxon>Mycobacteriales</taxon>
        <taxon>Dietziaceae</taxon>
        <taxon>Dietzia</taxon>
    </lineage>
</organism>
<dbReference type="InterPro" id="IPR036568">
    <property type="entry name" value="GGCT-like_sf"/>
</dbReference>
<evidence type="ECO:0000313" key="2">
    <source>
        <dbReference type="EMBL" id="ANI91276.1"/>
    </source>
</evidence>
<proteinExistence type="predicted"/>
<gene>
    <name evidence="2" type="ORF">BJL86_0470</name>
</gene>
<dbReference type="InterPro" id="IPR013024">
    <property type="entry name" value="GGCT-like"/>
</dbReference>
<keyword evidence="3" id="KW-1185">Reference proteome</keyword>
<dbReference type="EMBL" id="CP015961">
    <property type="protein sequence ID" value="ANI91276.1"/>
    <property type="molecule type" value="Genomic_DNA"/>
</dbReference>
<reference evidence="2 3" key="1">
    <citation type="submission" date="2016-06" db="EMBL/GenBank/DDBJ databases">
        <title>Complete genome sequence of a saline-alkali tolerant type strain Dietzia timorensis ID05-A0528T.</title>
        <authorList>
            <person name="Wu X."/>
        </authorList>
    </citation>
    <scope>NUCLEOTIDE SEQUENCE [LARGE SCALE GENOMIC DNA]</scope>
    <source>
        <strain evidence="2 3">ID05-A0528</strain>
    </source>
</reference>
<dbReference type="STRING" id="499555.BJL86_0470"/>
<protein>
    <recommendedName>
        <fullName evidence="1">Gamma-glutamylcyclotransferase AIG2-like domain-containing protein</fullName>
    </recommendedName>
</protein>
<evidence type="ECO:0000259" key="1">
    <source>
        <dbReference type="Pfam" id="PF06094"/>
    </source>
</evidence>
<name>A0A173LG46_9ACTN</name>
<dbReference type="Pfam" id="PF06094">
    <property type="entry name" value="GGACT"/>
    <property type="match status" value="1"/>
</dbReference>
<dbReference type="CDD" id="cd06661">
    <property type="entry name" value="GGCT_like"/>
    <property type="match status" value="1"/>
</dbReference>
<dbReference type="SUPFAM" id="SSF110857">
    <property type="entry name" value="Gamma-glutamyl cyclotransferase-like"/>
    <property type="match status" value="1"/>
</dbReference>
<dbReference type="AlphaFoldDB" id="A0A173LG46"/>
<dbReference type="RefSeq" id="WP_067473426.1">
    <property type="nucleotide sequence ID" value="NZ_CP015961.1"/>
</dbReference>
<dbReference type="Gene3D" id="3.10.490.10">
    <property type="entry name" value="Gamma-glutamyl cyclotransferase-like"/>
    <property type="match status" value="1"/>
</dbReference>
<feature type="domain" description="Gamma-glutamylcyclotransferase AIG2-like" evidence="1">
    <location>
        <begin position="6"/>
        <end position="106"/>
    </location>
</feature>